<dbReference type="SMART" id="SM00271">
    <property type="entry name" value="DnaJ"/>
    <property type="match status" value="1"/>
</dbReference>
<evidence type="ECO:0000313" key="4">
    <source>
        <dbReference type="Proteomes" id="UP001162131"/>
    </source>
</evidence>
<proteinExistence type="predicted"/>
<name>A0AAU9IND9_9CILI</name>
<dbReference type="GO" id="GO:0051787">
    <property type="term" value="F:misfolded protein binding"/>
    <property type="evidence" value="ECO:0007669"/>
    <property type="project" value="TreeGrafter"/>
</dbReference>
<dbReference type="GO" id="GO:0005783">
    <property type="term" value="C:endoplasmic reticulum"/>
    <property type="evidence" value="ECO:0007669"/>
    <property type="project" value="TreeGrafter"/>
</dbReference>
<dbReference type="InterPro" id="IPR051948">
    <property type="entry name" value="Hsp70_co-chaperone_J-domain"/>
</dbReference>
<sequence>MEFKKQNATNSHPMFTRFKQNQFEEENSLASLTRTPNIPVSINPMSVETSYDHLYQNTGPNGVNIQNSQEALPKIKFQRQIYSAATKRANPAFQRWLEHKYGNDLYYSSPAPNIPVKRKRTPNFLMKNLYDLMGLKPNCSEADIKKAYKKLAIKHHPDKGGCAKYFRCLKQAYDILSNEDLKEVYDNEGLIGVNMLGQIECDELLEYLKNSDADPIADLQINDANNGNKSELK</sequence>
<dbReference type="Pfam" id="PF00226">
    <property type="entry name" value="DnaJ"/>
    <property type="match status" value="1"/>
</dbReference>
<keyword evidence="1" id="KW-0143">Chaperone</keyword>
<dbReference type="InterPro" id="IPR001623">
    <property type="entry name" value="DnaJ_domain"/>
</dbReference>
<dbReference type="PANTHER" id="PTHR44360">
    <property type="entry name" value="DNAJ HOMOLOG SUBFAMILY B MEMBER 9"/>
    <property type="match status" value="1"/>
</dbReference>
<feature type="domain" description="J" evidence="2">
    <location>
        <begin position="128"/>
        <end position="189"/>
    </location>
</feature>
<reference evidence="3" key="1">
    <citation type="submission" date="2021-09" db="EMBL/GenBank/DDBJ databases">
        <authorList>
            <consortium name="AG Swart"/>
            <person name="Singh M."/>
            <person name="Singh A."/>
            <person name="Seah K."/>
            <person name="Emmerich C."/>
        </authorList>
    </citation>
    <scope>NUCLEOTIDE SEQUENCE</scope>
    <source>
        <strain evidence="3">ATCC30299</strain>
    </source>
</reference>
<dbReference type="PANTHER" id="PTHR44360:SF1">
    <property type="entry name" value="DNAJ HOMOLOG SUBFAMILY B MEMBER 9"/>
    <property type="match status" value="1"/>
</dbReference>
<dbReference type="PRINTS" id="PR00625">
    <property type="entry name" value="JDOMAIN"/>
</dbReference>
<dbReference type="Proteomes" id="UP001162131">
    <property type="component" value="Unassembled WGS sequence"/>
</dbReference>
<dbReference type="PROSITE" id="PS00636">
    <property type="entry name" value="DNAJ_1"/>
    <property type="match status" value="1"/>
</dbReference>
<dbReference type="InterPro" id="IPR036869">
    <property type="entry name" value="J_dom_sf"/>
</dbReference>
<protein>
    <recommendedName>
        <fullName evidence="2">J domain-containing protein</fullName>
    </recommendedName>
</protein>
<dbReference type="CDD" id="cd06257">
    <property type="entry name" value="DnaJ"/>
    <property type="match status" value="1"/>
</dbReference>
<keyword evidence="4" id="KW-1185">Reference proteome</keyword>
<accession>A0AAU9IND9</accession>
<dbReference type="PROSITE" id="PS50076">
    <property type="entry name" value="DNAJ_2"/>
    <property type="match status" value="1"/>
</dbReference>
<dbReference type="Gene3D" id="1.10.287.110">
    <property type="entry name" value="DnaJ domain"/>
    <property type="match status" value="1"/>
</dbReference>
<dbReference type="GO" id="GO:0036503">
    <property type="term" value="P:ERAD pathway"/>
    <property type="evidence" value="ECO:0007669"/>
    <property type="project" value="TreeGrafter"/>
</dbReference>
<dbReference type="GO" id="GO:0051087">
    <property type="term" value="F:protein-folding chaperone binding"/>
    <property type="evidence" value="ECO:0007669"/>
    <property type="project" value="TreeGrafter"/>
</dbReference>
<evidence type="ECO:0000259" key="2">
    <source>
        <dbReference type="PROSITE" id="PS50076"/>
    </source>
</evidence>
<comment type="caution">
    <text evidence="3">The sequence shown here is derived from an EMBL/GenBank/DDBJ whole genome shotgun (WGS) entry which is preliminary data.</text>
</comment>
<dbReference type="AlphaFoldDB" id="A0AAU9IND9"/>
<dbReference type="SUPFAM" id="SSF46565">
    <property type="entry name" value="Chaperone J-domain"/>
    <property type="match status" value="1"/>
</dbReference>
<evidence type="ECO:0000313" key="3">
    <source>
        <dbReference type="EMBL" id="CAG9314663.1"/>
    </source>
</evidence>
<dbReference type="InterPro" id="IPR018253">
    <property type="entry name" value="DnaJ_domain_CS"/>
</dbReference>
<evidence type="ECO:0000256" key="1">
    <source>
        <dbReference type="ARBA" id="ARBA00023186"/>
    </source>
</evidence>
<organism evidence="3 4">
    <name type="scientific">Blepharisma stoltei</name>
    <dbReference type="NCBI Taxonomy" id="1481888"/>
    <lineage>
        <taxon>Eukaryota</taxon>
        <taxon>Sar</taxon>
        <taxon>Alveolata</taxon>
        <taxon>Ciliophora</taxon>
        <taxon>Postciliodesmatophora</taxon>
        <taxon>Heterotrichea</taxon>
        <taxon>Heterotrichida</taxon>
        <taxon>Blepharismidae</taxon>
        <taxon>Blepharisma</taxon>
    </lineage>
</organism>
<gene>
    <name evidence="3" type="ORF">BSTOLATCC_MIC11661</name>
</gene>
<dbReference type="EMBL" id="CAJZBQ010000012">
    <property type="protein sequence ID" value="CAG9314663.1"/>
    <property type="molecule type" value="Genomic_DNA"/>
</dbReference>